<evidence type="ECO:0000313" key="14">
    <source>
        <dbReference type="Proteomes" id="UP000597761"/>
    </source>
</evidence>
<dbReference type="NCBIfam" id="TIGR00204">
    <property type="entry name" value="dxs"/>
    <property type="match status" value="1"/>
</dbReference>
<dbReference type="InterPro" id="IPR009014">
    <property type="entry name" value="Transketo_C/PFOR_II"/>
</dbReference>
<dbReference type="SUPFAM" id="SSF52922">
    <property type="entry name" value="TK C-terminal domain-like"/>
    <property type="match status" value="1"/>
</dbReference>
<keyword evidence="9 10" id="KW-0414">Isoprene biosynthesis</keyword>
<comment type="catalytic activity">
    <reaction evidence="10">
        <text>D-glyceraldehyde 3-phosphate + pyruvate + H(+) = 1-deoxy-D-xylulose 5-phosphate + CO2</text>
        <dbReference type="Rhea" id="RHEA:12605"/>
        <dbReference type="ChEBI" id="CHEBI:15361"/>
        <dbReference type="ChEBI" id="CHEBI:15378"/>
        <dbReference type="ChEBI" id="CHEBI:16526"/>
        <dbReference type="ChEBI" id="CHEBI:57792"/>
        <dbReference type="ChEBI" id="CHEBI:59776"/>
        <dbReference type="EC" id="2.2.1.7"/>
    </reaction>
</comment>
<feature type="region of interest" description="Disordered" evidence="11">
    <location>
        <begin position="648"/>
        <end position="673"/>
    </location>
</feature>
<protein>
    <recommendedName>
        <fullName evidence="10">1-deoxy-D-xylulose-5-phosphate synthase</fullName>
        <ecNumber evidence="10">2.2.1.7</ecNumber>
    </recommendedName>
    <alternativeName>
        <fullName evidence="10">1-deoxyxylulose-5-phosphate synthase</fullName>
        <shortName evidence="10">DXP synthase</shortName>
        <shortName evidence="10">DXPS</shortName>
    </alternativeName>
</protein>
<evidence type="ECO:0000256" key="11">
    <source>
        <dbReference type="SAM" id="MobiDB-lite"/>
    </source>
</evidence>
<dbReference type="EC" id="2.2.1.7" evidence="10"/>
<dbReference type="InterPro" id="IPR020826">
    <property type="entry name" value="Transketolase_BS"/>
</dbReference>
<name>A0ABQ1PNE9_9MICC</name>
<keyword evidence="5 10" id="KW-0479">Metal-binding</keyword>
<evidence type="ECO:0000256" key="10">
    <source>
        <dbReference type="HAMAP-Rule" id="MF_00315"/>
    </source>
</evidence>
<comment type="pathway">
    <text evidence="1 10">Metabolic intermediate biosynthesis; 1-deoxy-D-xylulose 5-phosphate biosynthesis; 1-deoxy-D-xylulose 5-phosphate from D-glyceraldehyde 3-phosphate and pyruvate: step 1/1.</text>
</comment>
<dbReference type="Pfam" id="PF13292">
    <property type="entry name" value="DXP_synthase_N"/>
    <property type="match status" value="1"/>
</dbReference>
<keyword evidence="6 10" id="KW-0460">Magnesium</keyword>
<evidence type="ECO:0000256" key="3">
    <source>
        <dbReference type="ARBA" id="ARBA00011738"/>
    </source>
</evidence>
<dbReference type="Gene3D" id="3.40.50.920">
    <property type="match status" value="1"/>
</dbReference>
<feature type="binding site" evidence="10">
    <location>
        <position position="293"/>
    </location>
    <ligand>
        <name>thiamine diphosphate</name>
        <dbReference type="ChEBI" id="CHEBI:58937"/>
    </ligand>
</feature>
<dbReference type="NCBIfam" id="NF003933">
    <property type="entry name" value="PRK05444.2-2"/>
    <property type="match status" value="1"/>
</dbReference>
<dbReference type="Pfam" id="PF02779">
    <property type="entry name" value="Transket_pyr"/>
    <property type="match status" value="1"/>
</dbReference>
<reference evidence="14" key="1">
    <citation type="journal article" date="2019" name="Int. J. Syst. Evol. Microbiol.">
        <title>The Global Catalogue of Microorganisms (GCM) 10K type strain sequencing project: providing services to taxonomists for standard genome sequencing and annotation.</title>
        <authorList>
            <consortium name="The Broad Institute Genomics Platform"/>
            <consortium name="The Broad Institute Genome Sequencing Center for Infectious Disease"/>
            <person name="Wu L."/>
            <person name="Ma J."/>
        </authorList>
    </citation>
    <scope>NUCLEOTIDE SEQUENCE [LARGE SCALE GENOMIC DNA]</scope>
    <source>
        <strain evidence="14">CGMCC 1.15480</strain>
    </source>
</reference>
<comment type="function">
    <text evidence="10">Catalyzes the acyloin condensation reaction between C atoms 2 and 3 of pyruvate and glyceraldehyde 3-phosphate to yield 1-deoxy-D-xylulose-5-phosphate (DXP).</text>
</comment>
<dbReference type="CDD" id="cd07033">
    <property type="entry name" value="TPP_PYR_DXS_TK_like"/>
    <property type="match status" value="1"/>
</dbReference>
<evidence type="ECO:0000259" key="12">
    <source>
        <dbReference type="SMART" id="SM00861"/>
    </source>
</evidence>
<evidence type="ECO:0000256" key="8">
    <source>
        <dbReference type="ARBA" id="ARBA00023052"/>
    </source>
</evidence>
<evidence type="ECO:0000256" key="4">
    <source>
        <dbReference type="ARBA" id="ARBA00022679"/>
    </source>
</evidence>
<dbReference type="PANTHER" id="PTHR43322">
    <property type="entry name" value="1-D-DEOXYXYLULOSE 5-PHOSPHATE SYNTHASE-RELATED"/>
    <property type="match status" value="1"/>
</dbReference>
<feature type="binding site" evidence="10">
    <location>
        <position position="375"/>
    </location>
    <ligand>
        <name>thiamine diphosphate</name>
        <dbReference type="ChEBI" id="CHEBI:58937"/>
    </ligand>
</feature>
<evidence type="ECO:0000256" key="1">
    <source>
        <dbReference type="ARBA" id="ARBA00004980"/>
    </source>
</evidence>
<dbReference type="PANTHER" id="PTHR43322:SF5">
    <property type="entry name" value="1-DEOXY-D-XYLULOSE-5-PHOSPHATE SYNTHASE, CHLOROPLASTIC"/>
    <property type="match status" value="1"/>
</dbReference>
<evidence type="ECO:0000256" key="5">
    <source>
        <dbReference type="ARBA" id="ARBA00022723"/>
    </source>
</evidence>
<dbReference type="InterPro" id="IPR033248">
    <property type="entry name" value="Transketolase_C"/>
</dbReference>
<proteinExistence type="inferred from homology"/>
<evidence type="ECO:0000256" key="9">
    <source>
        <dbReference type="ARBA" id="ARBA00023229"/>
    </source>
</evidence>
<organism evidence="13 14">
    <name type="scientific">Tersicoccus solisilvae</name>
    <dbReference type="NCBI Taxonomy" id="1882339"/>
    <lineage>
        <taxon>Bacteria</taxon>
        <taxon>Bacillati</taxon>
        <taxon>Actinomycetota</taxon>
        <taxon>Actinomycetes</taxon>
        <taxon>Micrococcales</taxon>
        <taxon>Micrococcaceae</taxon>
        <taxon>Tersicoccus</taxon>
    </lineage>
</organism>
<comment type="similarity">
    <text evidence="2 10">Belongs to the transketolase family. DXPS subfamily.</text>
</comment>
<dbReference type="InterPro" id="IPR029061">
    <property type="entry name" value="THDP-binding"/>
</dbReference>
<dbReference type="Pfam" id="PF02780">
    <property type="entry name" value="Transketolase_C"/>
    <property type="match status" value="1"/>
</dbReference>
<feature type="binding site" evidence="10">
    <location>
        <position position="175"/>
    </location>
    <ligand>
        <name>thiamine diphosphate</name>
        <dbReference type="ChEBI" id="CHEBI:58937"/>
    </ligand>
</feature>
<dbReference type="Gene3D" id="3.40.50.970">
    <property type="match status" value="2"/>
</dbReference>
<evidence type="ECO:0000256" key="6">
    <source>
        <dbReference type="ARBA" id="ARBA00022842"/>
    </source>
</evidence>
<feature type="binding site" evidence="10">
    <location>
        <position position="175"/>
    </location>
    <ligand>
        <name>Mg(2+)</name>
        <dbReference type="ChEBI" id="CHEBI:18420"/>
    </ligand>
</feature>
<comment type="subunit">
    <text evidence="3 10">Homodimer.</text>
</comment>
<dbReference type="HAMAP" id="MF_00315">
    <property type="entry name" value="DXP_synth"/>
    <property type="match status" value="1"/>
</dbReference>
<comment type="cofactor">
    <cofactor evidence="10">
        <name>thiamine diphosphate</name>
        <dbReference type="ChEBI" id="CHEBI:58937"/>
    </cofactor>
    <text evidence="10">Binds 1 thiamine pyrophosphate per subunit.</text>
</comment>
<evidence type="ECO:0000256" key="2">
    <source>
        <dbReference type="ARBA" id="ARBA00011081"/>
    </source>
</evidence>
<feature type="binding site" evidence="10">
    <location>
        <begin position="113"/>
        <end position="115"/>
    </location>
    <ligand>
        <name>thiamine diphosphate</name>
        <dbReference type="ChEBI" id="CHEBI:58937"/>
    </ligand>
</feature>
<dbReference type="InterPro" id="IPR005477">
    <property type="entry name" value="Dxylulose-5-P_synthase"/>
</dbReference>
<keyword evidence="14" id="KW-1185">Reference proteome</keyword>
<evidence type="ECO:0000256" key="7">
    <source>
        <dbReference type="ARBA" id="ARBA00022977"/>
    </source>
</evidence>
<feature type="binding site" evidence="10">
    <location>
        <position position="145"/>
    </location>
    <ligand>
        <name>Mg(2+)</name>
        <dbReference type="ChEBI" id="CHEBI:18420"/>
    </ligand>
</feature>
<keyword evidence="4 10" id="KW-0808">Transferase</keyword>
<dbReference type="CDD" id="cd02007">
    <property type="entry name" value="TPP_DXS"/>
    <property type="match status" value="1"/>
</dbReference>
<dbReference type="SMART" id="SM00861">
    <property type="entry name" value="Transket_pyr"/>
    <property type="match status" value="1"/>
</dbReference>
<comment type="cofactor">
    <cofactor evidence="10">
        <name>Mg(2+)</name>
        <dbReference type="ChEBI" id="CHEBI:18420"/>
    </cofactor>
    <text evidence="10">Binds 1 Mg(2+) ion per subunit.</text>
</comment>
<dbReference type="SUPFAM" id="SSF52518">
    <property type="entry name" value="Thiamin diphosphate-binding fold (THDP-binding)"/>
    <property type="match status" value="2"/>
</dbReference>
<dbReference type="RefSeq" id="WP_188669133.1">
    <property type="nucleotide sequence ID" value="NZ_BMJI01000029.1"/>
</dbReference>
<dbReference type="InterPro" id="IPR005475">
    <property type="entry name" value="Transketolase-like_Pyr-bd"/>
</dbReference>
<accession>A0ABQ1PNE9</accession>
<gene>
    <name evidence="13" type="primary">dxs2</name>
    <name evidence="10" type="synonym">dxs</name>
    <name evidence="13" type="ORF">GCM10011512_28890</name>
</gene>
<dbReference type="Proteomes" id="UP000597761">
    <property type="component" value="Unassembled WGS sequence"/>
</dbReference>
<comment type="caution">
    <text evidence="13">The sequence shown here is derived from an EMBL/GenBank/DDBJ whole genome shotgun (WGS) entry which is preliminary data.</text>
</comment>
<feature type="binding site" evidence="10">
    <location>
        <position position="73"/>
    </location>
    <ligand>
        <name>thiamine diphosphate</name>
        <dbReference type="ChEBI" id="CHEBI:58937"/>
    </ligand>
</feature>
<evidence type="ECO:0000313" key="13">
    <source>
        <dbReference type="EMBL" id="GGD00266.1"/>
    </source>
</evidence>
<keyword evidence="8 10" id="KW-0786">Thiamine pyrophosphate</keyword>
<dbReference type="EMBL" id="BMJI01000029">
    <property type="protein sequence ID" value="GGD00266.1"/>
    <property type="molecule type" value="Genomic_DNA"/>
</dbReference>
<feature type="domain" description="Transketolase-like pyrimidine-binding" evidence="12">
    <location>
        <begin position="324"/>
        <end position="488"/>
    </location>
</feature>
<keyword evidence="7 10" id="KW-0784">Thiamine biosynthesis</keyword>
<feature type="binding site" evidence="10">
    <location>
        <begin position="146"/>
        <end position="147"/>
    </location>
    <ligand>
        <name>thiamine diphosphate</name>
        <dbReference type="ChEBI" id="CHEBI:58937"/>
    </ligand>
</feature>
<sequence>MGLLETIAHPQDLSRLTPAQLEKLAAEIRDFLVVNVSRTGGHLGPNLGVVELTLGLHRVFDSPRDSIVFDTGHQSYVHKLVTGRQDFSTLRQEGGLSGYPDRGESVHDIVESSHASSSLSWADGISKARRLRGEDDRWTVVVVGDGALTGGMAWEAINNIAADRDRRVVIVVNDNGRSYAPTIGGLADHLAALRAGIDRVRTAPAYEGTLDFWKERLQNAGVVGQFAYKSLHATKKGIKDWWAPQGLFEDLGMKYIGPIDGHDLGAVEDALGQAKRYQGPVIVHALTEKGRGYAPARADEADQFHAVGVINPETGMPLEKPGARSWTSVFSEEIAAIADERDDIVGITGAMTIPVGLHTMAARHPDRVFDVGIAEQHAVASAAGMAFGGLHPVVCLYATFLNRAFDQLVMDVALHRAGVTLVLDRAGVTGPDGPSHHGMWDLSLLQIVPGLHLAAPRDADTLREELREAVAIDDAPSVVRFSKGSVGPAVAAVERTDDGVDVLARPANTGGPVTEAAADVLLVSVGAMSELALDVSRRLADQGISATVIDPRWVLPVADSVVAMAARHRIVVVIEDGVKAGGVGSRLRQHMRAAGVDTALNEVGLPVEFLAHGSRSQVLARVGLTGQQIAQDTVAQVLGAKVPYARPLPADADPVTEDGAIPDSGSETRRPRG</sequence>
<dbReference type="PROSITE" id="PS00802">
    <property type="entry name" value="TRANSKETOLASE_2"/>
    <property type="match status" value="1"/>
</dbReference>